<dbReference type="SUPFAM" id="SSF56219">
    <property type="entry name" value="DNase I-like"/>
    <property type="match status" value="1"/>
</dbReference>
<proteinExistence type="predicted"/>
<comment type="caution">
    <text evidence="1">The sequence shown here is derived from an EMBL/GenBank/DDBJ whole genome shotgun (WGS) entry which is preliminary data.</text>
</comment>
<sequence length="146" mass="16730">MLKNPSALNVRKAFLHDLSNQIRKERKEHRDVLVMGDFNTPHDHKEIVDMFAKHDMNDLVPSGAPPTCTRSSLTSRPTEVVFGTKRFENSMEAFGIHPQFVFDGSDHRSIEIAFSRERLMGDPIPLTWTQPSINANHPKQVESFFE</sequence>
<organism evidence="1 2">
    <name type="scientific">Chaetoceros tenuissimus</name>
    <dbReference type="NCBI Taxonomy" id="426638"/>
    <lineage>
        <taxon>Eukaryota</taxon>
        <taxon>Sar</taxon>
        <taxon>Stramenopiles</taxon>
        <taxon>Ochrophyta</taxon>
        <taxon>Bacillariophyta</taxon>
        <taxon>Coscinodiscophyceae</taxon>
        <taxon>Chaetocerotophycidae</taxon>
        <taxon>Chaetocerotales</taxon>
        <taxon>Chaetocerotaceae</taxon>
        <taxon>Chaetoceros</taxon>
    </lineage>
</organism>
<dbReference type="Gene3D" id="3.60.10.10">
    <property type="entry name" value="Endonuclease/exonuclease/phosphatase"/>
    <property type="match status" value="1"/>
</dbReference>
<gene>
    <name evidence="1" type="ORF">CTEN210_18688</name>
</gene>
<dbReference type="Proteomes" id="UP001054902">
    <property type="component" value="Unassembled WGS sequence"/>
</dbReference>
<accession>A0AAD3DE03</accession>
<dbReference type="EMBL" id="BLLK01000082">
    <property type="protein sequence ID" value="GFH62212.1"/>
    <property type="molecule type" value="Genomic_DNA"/>
</dbReference>
<name>A0AAD3DE03_9STRA</name>
<dbReference type="InterPro" id="IPR036691">
    <property type="entry name" value="Endo/exonu/phosph_ase_sf"/>
</dbReference>
<evidence type="ECO:0000313" key="1">
    <source>
        <dbReference type="EMBL" id="GFH62212.1"/>
    </source>
</evidence>
<evidence type="ECO:0000313" key="2">
    <source>
        <dbReference type="Proteomes" id="UP001054902"/>
    </source>
</evidence>
<keyword evidence="2" id="KW-1185">Reference proteome</keyword>
<reference evidence="1 2" key="1">
    <citation type="journal article" date="2021" name="Sci. Rep.">
        <title>The genome of the diatom Chaetoceros tenuissimus carries an ancient integrated fragment of an extant virus.</title>
        <authorList>
            <person name="Hongo Y."/>
            <person name="Kimura K."/>
            <person name="Takaki Y."/>
            <person name="Yoshida Y."/>
            <person name="Baba S."/>
            <person name="Kobayashi G."/>
            <person name="Nagasaki K."/>
            <person name="Hano T."/>
            <person name="Tomaru Y."/>
        </authorList>
    </citation>
    <scope>NUCLEOTIDE SEQUENCE [LARGE SCALE GENOMIC DNA]</scope>
    <source>
        <strain evidence="1 2">NIES-3715</strain>
    </source>
</reference>
<protein>
    <submittedName>
        <fullName evidence="1">Uncharacterized protein</fullName>
    </submittedName>
</protein>
<dbReference type="AlphaFoldDB" id="A0AAD3DE03"/>